<sequence length="69" mass="8141">MRFSSLWILVVVFLTKICNGRSNHFTPTQLRHIFGRKYKDNSGEFTLFDVWFSSFDEKKKKTANAFCSN</sequence>
<evidence type="ECO:0000256" key="1">
    <source>
        <dbReference type="SAM" id="SignalP"/>
    </source>
</evidence>
<keyword evidence="1" id="KW-0732">Signal</keyword>
<dbReference type="EMBL" id="JBGFUD010015202">
    <property type="protein sequence ID" value="MFH4984095.1"/>
    <property type="molecule type" value="Genomic_DNA"/>
</dbReference>
<accession>A0ABD6EVX9</accession>
<dbReference type="Proteomes" id="UP001608902">
    <property type="component" value="Unassembled WGS sequence"/>
</dbReference>
<organism evidence="2 3">
    <name type="scientific">Gnathostoma spinigerum</name>
    <dbReference type="NCBI Taxonomy" id="75299"/>
    <lineage>
        <taxon>Eukaryota</taxon>
        <taxon>Metazoa</taxon>
        <taxon>Ecdysozoa</taxon>
        <taxon>Nematoda</taxon>
        <taxon>Chromadorea</taxon>
        <taxon>Rhabditida</taxon>
        <taxon>Spirurina</taxon>
        <taxon>Gnathostomatomorpha</taxon>
        <taxon>Gnathostomatoidea</taxon>
        <taxon>Gnathostomatidae</taxon>
        <taxon>Gnathostoma</taxon>
    </lineage>
</organism>
<evidence type="ECO:0000313" key="3">
    <source>
        <dbReference type="Proteomes" id="UP001608902"/>
    </source>
</evidence>
<proteinExistence type="predicted"/>
<keyword evidence="3" id="KW-1185">Reference proteome</keyword>
<feature type="signal peptide" evidence="1">
    <location>
        <begin position="1"/>
        <end position="20"/>
    </location>
</feature>
<reference evidence="2 3" key="1">
    <citation type="submission" date="2024-08" db="EMBL/GenBank/DDBJ databases">
        <title>Gnathostoma spinigerum genome.</title>
        <authorList>
            <person name="Gonzalez-Bertolin B."/>
            <person name="Monzon S."/>
            <person name="Zaballos A."/>
            <person name="Jimenez P."/>
            <person name="Dekumyoy P."/>
            <person name="Varona S."/>
            <person name="Cuesta I."/>
            <person name="Sumanam S."/>
            <person name="Adisakwattana P."/>
            <person name="Gasser R.B."/>
            <person name="Hernandez-Gonzalez A."/>
            <person name="Young N.D."/>
            <person name="Perteguer M.J."/>
        </authorList>
    </citation>
    <scope>NUCLEOTIDE SEQUENCE [LARGE SCALE GENOMIC DNA]</scope>
    <source>
        <strain evidence="2">AL3</strain>
        <tissue evidence="2">Liver</tissue>
    </source>
</reference>
<dbReference type="AlphaFoldDB" id="A0ABD6EVX9"/>
<feature type="chain" id="PRO_5044863347" evidence="1">
    <location>
        <begin position="21"/>
        <end position="69"/>
    </location>
</feature>
<comment type="caution">
    <text evidence="2">The sequence shown here is derived from an EMBL/GenBank/DDBJ whole genome shotgun (WGS) entry which is preliminary data.</text>
</comment>
<protein>
    <submittedName>
        <fullName evidence="2">Uncharacterized protein</fullName>
    </submittedName>
</protein>
<gene>
    <name evidence="2" type="ORF">AB6A40_010804</name>
</gene>
<name>A0ABD6EVX9_9BILA</name>
<evidence type="ECO:0000313" key="2">
    <source>
        <dbReference type="EMBL" id="MFH4984095.1"/>
    </source>
</evidence>